<name>A0A127FAJ2_STEDE</name>
<keyword evidence="3" id="KW-1185">Reference proteome</keyword>
<evidence type="ECO:0000313" key="3">
    <source>
        <dbReference type="Proteomes" id="UP000070250"/>
    </source>
</evidence>
<organism evidence="2 3">
    <name type="scientific">Steroidobacter denitrificans</name>
    <dbReference type="NCBI Taxonomy" id="465721"/>
    <lineage>
        <taxon>Bacteria</taxon>
        <taxon>Pseudomonadati</taxon>
        <taxon>Pseudomonadota</taxon>
        <taxon>Gammaproteobacteria</taxon>
        <taxon>Steroidobacterales</taxon>
        <taxon>Steroidobacteraceae</taxon>
        <taxon>Steroidobacter</taxon>
    </lineage>
</organism>
<dbReference type="EMBL" id="CP011971">
    <property type="protein sequence ID" value="AMN47442.1"/>
    <property type="molecule type" value="Genomic_DNA"/>
</dbReference>
<evidence type="ECO:0000313" key="2">
    <source>
        <dbReference type="EMBL" id="AMN47442.1"/>
    </source>
</evidence>
<dbReference type="Proteomes" id="UP000070250">
    <property type="component" value="Chromosome"/>
</dbReference>
<dbReference type="KEGG" id="sdf:ACG33_10100"/>
<accession>A0A127FAJ2</accession>
<dbReference type="OrthoDB" id="2479530at2"/>
<feature type="compositionally biased region" description="Acidic residues" evidence="1">
    <location>
        <begin position="215"/>
        <end position="224"/>
    </location>
</feature>
<feature type="region of interest" description="Disordered" evidence="1">
    <location>
        <begin position="206"/>
        <end position="227"/>
    </location>
</feature>
<gene>
    <name evidence="2" type="ORF">ACG33_10100</name>
</gene>
<dbReference type="AlphaFoldDB" id="A0A127FAJ2"/>
<proteinExistence type="predicted"/>
<sequence length="484" mass="50430">MSDRLGYVTSETIYLPAVVANGTTITIQTGTAALFAGAPNAATHRTLATLGSGASYAVSGLAQGEVLSVQGYTDFTYQIILSEPSLPEPPGTGVASALVTGTCTGSPCPLGASVSVHAVVWPAAEAVDHWIGYTASEAMFLPSELANGAVISVDSGTAMLFAGFSGSVDHRVLATLSGSNSYVVQGLAPGEVLSVRSGEGFTYQIDLPTPQLPPEPDEDEDEESLASASVSGACVGSPCPYGPSVSAHALVWPSSAQPLHRWLGYSLSSGAYLPSRVANGTFVMLDSGSATLYAGLPTHSNHRPLATLSAGGSYFVQGLASGEVLSVQSSAAFTYRIDVPQMPPVPPGGESMESVAASWRCETFGCNNSPDWNGTVINWPYWSAYSDNARTGDQLRTVYSSSGALLYPYMGPWANGCEVTVTSGTALIVEWQRGSNVWREKWLGPGDTHVINLTAPEDGVLIESDDWQGGFSVSVRNCTPQPLP</sequence>
<protein>
    <submittedName>
        <fullName evidence="2">Uncharacterized protein</fullName>
    </submittedName>
</protein>
<evidence type="ECO:0000256" key="1">
    <source>
        <dbReference type="SAM" id="MobiDB-lite"/>
    </source>
</evidence>
<reference evidence="2 3" key="1">
    <citation type="submission" date="2015-06" db="EMBL/GenBank/DDBJ databases">
        <title>A Comprehensive Approach to Explore the Metabolic and Phylogenetic Diversity of Bacterial Steroid Degradation in the Environment: Testosterone as an Example.</title>
        <authorList>
            <person name="Yang F.-C."/>
            <person name="Chen Y.-L."/>
            <person name="Yu C.-P."/>
            <person name="Tang S.-L."/>
            <person name="Wang P.-H."/>
            <person name="Ismail W."/>
            <person name="Wang C.-H."/>
            <person name="Yang C.-Y."/>
            <person name="Chiang Y.-R."/>
        </authorList>
    </citation>
    <scope>NUCLEOTIDE SEQUENCE [LARGE SCALE GENOMIC DNA]</scope>
    <source>
        <strain evidence="2 3">DSM 18526</strain>
    </source>
</reference>